<evidence type="ECO:0000313" key="12">
    <source>
        <dbReference type="Proteomes" id="UP000256794"/>
    </source>
</evidence>
<feature type="transmembrane region" description="Helical" evidence="9">
    <location>
        <begin position="61"/>
        <end position="88"/>
    </location>
</feature>
<dbReference type="EMBL" id="QUMX01000019">
    <property type="protein sequence ID" value="REG45735.1"/>
    <property type="molecule type" value="Genomic_DNA"/>
</dbReference>
<comment type="similarity">
    <text evidence="2">Belongs to the major facilitator superfamily. Metabolite:H+ Symporter (MHS) family (TC 2.A.1.6) family.</text>
</comment>
<feature type="transmembrane region" description="Helical" evidence="9">
    <location>
        <begin position="340"/>
        <end position="361"/>
    </location>
</feature>
<keyword evidence="5 9" id="KW-0812">Transmembrane</keyword>
<feature type="transmembrane region" description="Helical" evidence="9">
    <location>
        <begin position="120"/>
        <end position="139"/>
    </location>
</feature>
<evidence type="ECO:0000256" key="7">
    <source>
        <dbReference type="ARBA" id="ARBA00022989"/>
    </source>
</evidence>
<feature type="transmembrane region" description="Helical" evidence="9">
    <location>
        <begin position="312"/>
        <end position="328"/>
    </location>
</feature>
<dbReference type="GO" id="GO:0005886">
    <property type="term" value="C:plasma membrane"/>
    <property type="evidence" value="ECO:0007669"/>
    <property type="project" value="UniProtKB-SubCell"/>
</dbReference>
<dbReference type="SUPFAM" id="SSF103473">
    <property type="entry name" value="MFS general substrate transporter"/>
    <property type="match status" value="1"/>
</dbReference>
<evidence type="ECO:0000256" key="3">
    <source>
        <dbReference type="ARBA" id="ARBA00022448"/>
    </source>
</evidence>
<dbReference type="Proteomes" id="UP000256794">
    <property type="component" value="Unassembled WGS sequence"/>
</dbReference>
<keyword evidence="4" id="KW-1003">Cell membrane</keyword>
<dbReference type="Pfam" id="PF07690">
    <property type="entry name" value="MFS_1"/>
    <property type="match status" value="1"/>
</dbReference>
<dbReference type="InterPro" id="IPR005829">
    <property type="entry name" value="Sugar_transporter_CS"/>
</dbReference>
<accession>A0AAQ0HH69</accession>
<protein>
    <submittedName>
        <fullName evidence="11">MHS family alpha-ketoglutarate permease-like MFS transporter</fullName>
    </submittedName>
</protein>
<name>A0AAQ0HH69_PARVE</name>
<dbReference type="InterPro" id="IPR036259">
    <property type="entry name" value="MFS_trans_sf"/>
</dbReference>
<evidence type="ECO:0000256" key="6">
    <source>
        <dbReference type="ARBA" id="ARBA00022847"/>
    </source>
</evidence>
<evidence type="ECO:0000256" key="9">
    <source>
        <dbReference type="SAM" id="Phobius"/>
    </source>
</evidence>
<organism evidence="11 12">
    <name type="scientific">Paracoccus versutus</name>
    <name type="common">Thiobacillus versutus</name>
    <dbReference type="NCBI Taxonomy" id="34007"/>
    <lineage>
        <taxon>Bacteria</taxon>
        <taxon>Pseudomonadati</taxon>
        <taxon>Pseudomonadota</taxon>
        <taxon>Alphaproteobacteria</taxon>
        <taxon>Rhodobacterales</taxon>
        <taxon>Paracoccaceae</taxon>
        <taxon>Paracoccus</taxon>
    </lineage>
</organism>
<keyword evidence="7 9" id="KW-1133">Transmembrane helix</keyword>
<reference evidence="11 12" key="1">
    <citation type="submission" date="2018-08" db="EMBL/GenBank/DDBJ databases">
        <title>Genomic Encyclopedia of Archaeal and Bacterial Type Strains, Phase II (KMG-II): from individual species to whole genera.</title>
        <authorList>
            <person name="Goeker M."/>
        </authorList>
    </citation>
    <scope>NUCLEOTIDE SEQUENCE [LARGE SCALE GENOMIC DNA]</scope>
    <source>
        <strain evidence="11 12">DSM 582</strain>
    </source>
</reference>
<evidence type="ECO:0000313" key="11">
    <source>
        <dbReference type="EMBL" id="REG45735.1"/>
    </source>
</evidence>
<dbReference type="InterPro" id="IPR051084">
    <property type="entry name" value="H+-coupled_symporters"/>
</dbReference>
<feature type="transmembrane region" description="Helical" evidence="9">
    <location>
        <begin position="284"/>
        <end position="305"/>
    </location>
</feature>
<sequence>MPASEHSTLVADCASGAGPRKLRDLVAVNFGNALEWFDWTIYTIFAPYFAVQFFPSEDRAAALLATLAIFAVGFVTRPIGGLVFGLYADRVGRKASLTLAMLVTAGGSIVIALAPTFDSVGILASIILLVARLAQGMAHGGEMGTSITYLVERAPRHRRALYGSTSWVSVVIGTMIATLAGLALTSNLDRAEIEAWGWRIPFALGGLLGVYGLYLRRKLTETESFEKGRRAKTRSGIEPLLRNWRGIAVVFGLSAGGSIMFYTWLIYSPTFAQIGRGLDARSAFTASLVAQCIFLVAIPLVGWLADRYGRRLFVALFGVGFILLTLHLDGRIDDSFGGLLSAMTIALVLLACLFGVNTAVWSEVFPTGVRATGVAGPLSLATAIFGGTAPYVNTYLSQQGHHGWFLYYLMAVSGITLLTAILMPETRDLDLDRPDTGRLS</sequence>
<evidence type="ECO:0000256" key="5">
    <source>
        <dbReference type="ARBA" id="ARBA00022692"/>
    </source>
</evidence>
<proteinExistence type="inferred from homology"/>
<keyword evidence="6" id="KW-0769">Symport</keyword>
<dbReference type="InterPro" id="IPR020846">
    <property type="entry name" value="MFS_dom"/>
</dbReference>
<dbReference type="FunFam" id="1.20.1250.20:FF:000001">
    <property type="entry name" value="Dicarboxylate MFS transporter"/>
    <property type="match status" value="1"/>
</dbReference>
<feature type="transmembrane region" description="Helical" evidence="9">
    <location>
        <begin position="244"/>
        <end position="264"/>
    </location>
</feature>
<feature type="transmembrane region" description="Helical" evidence="9">
    <location>
        <begin position="373"/>
        <end position="392"/>
    </location>
</feature>
<comment type="subcellular location">
    <subcellularLocation>
        <location evidence="1">Cell membrane</location>
        <topology evidence="1">Multi-pass membrane protein</topology>
    </subcellularLocation>
</comment>
<dbReference type="PANTHER" id="PTHR43528">
    <property type="entry name" value="ALPHA-KETOGLUTARATE PERMEASE"/>
    <property type="match status" value="1"/>
</dbReference>
<dbReference type="GO" id="GO:0015293">
    <property type="term" value="F:symporter activity"/>
    <property type="evidence" value="ECO:0007669"/>
    <property type="project" value="UniProtKB-KW"/>
</dbReference>
<gene>
    <name evidence="11" type="ORF">ATH84_10193</name>
</gene>
<keyword evidence="3" id="KW-0813">Transport</keyword>
<dbReference type="Gene3D" id="1.20.1250.20">
    <property type="entry name" value="MFS general substrate transporter like domains"/>
    <property type="match status" value="2"/>
</dbReference>
<keyword evidence="8 9" id="KW-0472">Membrane</keyword>
<feature type="transmembrane region" description="Helical" evidence="9">
    <location>
        <begin position="404"/>
        <end position="423"/>
    </location>
</feature>
<evidence type="ECO:0000256" key="2">
    <source>
        <dbReference type="ARBA" id="ARBA00008240"/>
    </source>
</evidence>
<dbReference type="PANTHER" id="PTHR43528:SF1">
    <property type="entry name" value="ALPHA-KETOGLUTARATE PERMEASE"/>
    <property type="match status" value="1"/>
</dbReference>
<dbReference type="PROSITE" id="PS50850">
    <property type="entry name" value="MFS"/>
    <property type="match status" value="1"/>
</dbReference>
<feature type="transmembrane region" description="Helical" evidence="9">
    <location>
        <begin position="160"/>
        <end position="184"/>
    </location>
</feature>
<dbReference type="AlphaFoldDB" id="A0AAQ0HH69"/>
<keyword evidence="12" id="KW-1185">Reference proteome</keyword>
<dbReference type="PROSITE" id="PS00216">
    <property type="entry name" value="SUGAR_TRANSPORT_1"/>
    <property type="match status" value="1"/>
</dbReference>
<feature type="domain" description="Major facilitator superfamily (MFS) profile" evidence="10">
    <location>
        <begin position="24"/>
        <end position="427"/>
    </location>
</feature>
<dbReference type="RefSeq" id="WP_052095835.1">
    <property type="nucleotide sequence ID" value="NZ_CP035286.1"/>
</dbReference>
<evidence type="ECO:0000259" key="10">
    <source>
        <dbReference type="PROSITE" id="PS50850"/>
    </source>
</evidence>
<feature type="transmembrane region" description="Helical" evidence="9">
    <location>
        <begin position="196"/>
        <end position="215"/>
    </location>
</feature>
<evidence type="ECO:0000256" key="8">
    <source>
        <dbReference type="ARBA" id="ARBA00023136"/>
    </source>
</evidence>
<evidence type="ECO:0000256" key="4">
    <source>
        <dbReference type="ARBA" id="ARBA00022475"/>
    </source>
</evidence>
<evidence type="ECO:0000256" key="1">
    <source>
        <dbReference type="ARBA" id="ARBA00004651"/>
    </source>
</evidence>
<dbReference type="InterPro" id="IPR011701">
    <property type="entry name" value="MFS"/>
</dbReference>
<comment type="caution">
    <text evidence="11">The sequence shown here is derived from an EMBL/GenBank/DDBJ whole genome shotgun (WGS) entry which is preliminary data.</text>
</comment>